<accession>A0A8K0G1D5</accession>
<keyword evidence="2" id="KW-1185">Reference proteome</keyword>
<dbReference type="EMBL" id="VTPC01090143">
    <property type="protein sequence ID" value="KAF2884697.1"/>
    <property type="molecule type" value="Genomic_DNA"/>
</dbReference>
<sequence>MQKSSGHPIASCELCQKAKISSHLYGAMHSIIPENINERQYVQDKLYNTDKEKLYKKLESSTIDVDRIPMENQEEMETFWKQIWEVKTQHDEQTVWLKRNEDRIKTAMTWEEIKEDEDEPPTEKLQG</sequence>
<proteinExistence type="predicted"/>
<reference evidence="1" key="1">
    <citation type="submission" date="2019-08" db="EMBL/GenBank/DDBJ databases">
        <title>The genome of the North American firefly Photinus pyralis.</title>
        <authorList>
            <consortium name="Photinus pyralis genome working group"/>
            <person name="Fallon T.R."/>
            <person name="Sander Lower S.E."/>
            <person name="Weng J.-K."/>
        </authorList>
    </citation>
    <scope>NUCLEOTIDE SEQUENCE</scope>
    <source>
        <strain evidence="1">TRF0915ILg1</strain>
        <tissue evidence="1">Whole body</tissue>
    </source>
</reference>
<gene>
    <name evidence="1" type="ORF">ILUMI_21494</name>
</gene>
<name>A0A8K0G1D5_IGNLU</name>
<dbReference type="Proteomes" id="UP000801492">
    <property type="component" value="Unassembled WGS sequence"/>
</dbReference>
<evidence type="ECO:0000313" key="2">
    <source>
        <dbReference type="Proteomes" id="UP000801492"/>
    </source>
</evidence>
<organism evidence="1 2">
    <name type="scientific">Ignelater luminosus</name>
    <name type="common">Cucubano</name>
    <name type="synonym">Pyrophorus luminosus</name>
    <dbReference type="NCBI Taxonomy" id="2038154"/>
    <lineage>
        <taxon>Eukaryota</taxon>
        <taxon>Metazoa</taxon>
        <taxon>Ecdysozoa</taxon>
        <taxon>Arthropoda</taxon>
        <taxon>Hexapoda</taxon>
        <taxon>Insecta</taxon>
        <taxon>Pterygota</taxon>
        <taxon>Neoptera</taxon>
        <taxon>Endopterygota</taxon>
        <taxon>Coleoptera</taxon>
        <taxon>Polyphaga</taxon>
        <taxon>Elateriformia</taxon>
        <taxon>Elateroidea</taxon>
        <taxon>Elateridae</taxon>
        <taxon>Agrypninae</taxon>
        <taxon>Pyrophorini</taxon>
        <taxon>Ignelater</taxon>
    </lineage>
</organism>
<dbReference type="AlphaFoldDB" id="A0A8K0G1D5"/>
<protein>
    <submittedName>
        <fullName evidence="1">Uncharacterized protein</fullName>
    </submittedName>
</protein>
<comment type="caution">
    <text evidence="1">The sequence shown here is derived from an EMBL/GenBank/DDBJ whole genome shotgun (WGS) entry which is preliminary data.</text>
</comment>
<evidence type="ECO:0000313" key="1">
    <source>
        <dbReference type="EMBL" id="KAF2884697.1"/>
    </source>
</evidence>